<organism evidence="2 3">
    <name type="scientific">Penicillium daleae</name>
    <dbReference type="NCBI Taxonomy" id="63821"/>
    <lineage>
        <taxon>Eukaryota</taxon>
        <taxon>Fungi</taxon>
        <taxon>Dikarya</taxon>
        <taxon>Ascomycota</taxon>
        <taxon>Pezizomycotina</taxon>
        <taxon>Eurotiomycetes</taxon>
        <taxon>Eurotiomycetidae</taxon>
        <taxon>Eurotiales</taxon>
        <taxon>Aspergillaceae</taxon>
        <taxon>Penicillium</taxon>
    </lineage>
</organism>
<reference evidence="2" key="2">
    <citation type="journal article" date="2023" name="IMA Fungus">
        <title>Comparative genomic study of the Penicillium genus elucidates a diverse pangenome and 15 lateral gene transfer events.</title>
        <authorList>
            <person name="Petersen C."/>
            <person name="Sorensen T."/>
            <person name="Nielsen M.R."/>
            <person name="Sondergaard T.E."/>
            <person name="Sorensen J.L."/>
            <person name="Fitzpatrick D.A."/>
            <person name="Frisvad J.C."/>
            <person name="Nielsen K.L."/>
        </authorList>
    </citation>
    <scope>NUCLEOTIDE SEQUENCE</scope>
    <source>
        <strain evidence="2">IBT 16125</strain>
    </source>
</reference>
<dbReference type="GeneID" id="81598391"/>
<keyword evidence="3" id="KW-1185">Reference proteome</keyword>
<dbReference type="AlphaFoldDB" id="A0AAD6C730"/>
<dbReference type="Proteomes" id="UP001213681">
    <property type="component" value="Unassembled WGS sequence"/>
</dbReference>
<protein>
    <submittedName>
        <fullName evidence="2">Uncharacterized protein</fullName>
    </submittedName>
</protein>
<comment type="caution">
    <text evidence="2">The sequence shown here is derived from an EMBL/GenBank/DDBJ whole genome shotgun (WGS) entry which is preliminary data.</text>
</comment>
<evidence type="ECO:0000256" key="1">
    <source>
        <dbReference type="SAM" id="MobiDB-lite"/>
    </source>
</evidence>
<proteinExistence type="predicted"/>
<feature type="region of interest" description="Disordered" evidence="1">
    <location>
        <begin position="1"/>
        <end position="27"/>
    </location>
</feature>
<name>A0AAD6C730_9EURO</name>
<evidence type="ECO:0000313" key="3">
    <source>
        <dbReference type="Proteomes" id="UP001213681"/>
    </source>
</evidence>
<evidence type="ECO:0000313" key="2">
    <source>
        <dbReference type="EMBL" id="KAJ5453810.1"/>
    </source>
</evidence>
<dbReference type="RefSeq" id="XP_056766766.1">
    <property type="nucleotide sequence ID" value="XM_056908148.1"/>
</dbReference>
<reference evidence="2" key="1">
    <citation type="submission" date="2022-12" db="EMBL/GenBank/DDBJ databases">
        <authorList>
            <person name="Petersen C."/>
        </authorList>
    </citation>
    <scope>NUCLEOTIDE SEQUENCE</scope>
    <source>
        <strain evidence="2">IBT 16125</strain>
    </source>
</reference>
<dbReference type="EMBL" id="JAPVEA010000005">
    <property type="protein sequence ID" value="KAJ5453810.1"/>
    <property type="molecule type" value="Genomic_DNA"/>
</dbReference>
<sequence>MNALAPNSPSMVNPEAESFVPASQTTGIPGRGLATIEEFMESHRAWMAKGGFNGMKHDDPVTETVEAPAPVKARELPARVLLFKDVPDWMSISDAFGLIYGDAVDCVFRSNMAEITVQFCDEATCNAYLEAHGTGITLSNPGNPDDKVVIKVEKAPRGEDISPALQVKIAAGGSRLVRVNGMLNAEKSLELTTRAMEYDVDHYDISPEKTKADFAYFFFCGIVDGWTFKQKLEENEGWAGYTVAFVADPCKVATSFHGNNVPNRLLLPPPPSDRRYFLMPDQPR</sequence>
<accession>A0AAD6C730</accession>
<gene>
    <name evidence="2" type="ORF">N7458_004766</name>
</gene>
<feature type="compositionally biased region" description="Polar residues" evidence="1">
    <location>
        <begin position="1"/>
        <end position="11"/>
    </location>
</feature>